<reference evidence="2 3" key="1">
    <citation type="submission" date="2020-02" db="EMBL/GenBank/DDBJ databases">
        <title>Whole-genome analyses of novel actinobacteria.</title>
        <authorList>
            <person name="Sahin N."/>
        </authorList>
    </citation>
    <scope>NUCLEOTIDE SEQUENCE [LARGE SCALE GENOMIC DNA]</scope>
    <source>
        <strain evidence="2 3">A7024</strain>
    </source>
</reference>
<evidence type="ECO:0000256" key="1">
    <source>
        <dbReference type="SAM" id="Phobius"/>
    </source>
</evidence>
<keyword evidence="1" id="KW-0472">Membrane</keyword>
<name>A0A6G4UBF5_9ACTN</name>
<evidence type="ECO:0000313" key="2">
    <source>
        <dbReference type="EMBL" id="NGN68657.1"/>
    </source>
</evidence>
<dbReference type="AlphaFoldDB" id="A0A6G4UBF5"/>
<dbReference type="Proteomes" id="UP000481583">
    <property type="component" value="Unassembled WGS sequence"/>
</dbReference>
<organism evidence="2 3">
    <name type="scientific">Streptomyces coryli</name>
    <dbReference type="NCBI Taxonomy" id="1128680"/>
    <lineage>
        <taxon>Bacteria</taxon>
        <taxon>Bacillati</taxon>
        <taxon>Actinomycetota</taxon>
        <taxon>Actinomycetes</taxon>
        <taxon>Kitasatosporales</taxon>
        <taxon>Streptomycetaceae</taxon>
        <taxon>Streptomyces</taxon>
    </lineage>
</organism>
<sequence>MSGSLKTLVGCTAGGLVAVSAYSAALGSSGWLWFFWTVLLLTLIGALVVGD</sequence>
<accession>A0A6G4UBF5</accession>
<evidence type="ECO:0008006" key="4">
    <source>
        <dbReference type="Google" id="ProtNLM"/>
    </source>
</evidence>
<keyword evidence="1" id="KW-1133">Transmembrane helix</keyword>
<evidence type="ECO:0000313" key="3">
    <source>
        <dbReference type="Proteomes" id="UP000481583"/>
    </source>
</evidence>
<protein>
    <recommendedName>
        <fullName evidence="4">Integral membrane protein</fullName>
    </recommendedName>
</protein>
<proteinExistence type="predicted"/>
<feature type="transmembrane region" description="Helical" evidence="1">
    <location>
        <begin position="33"/>
        <end position="50"/>
    </location>
</feature>
<gene>
    <name evidence="2" type="ORF">G5C51_32800</name>
</gene>
<comment type="caution">
    <text evidence="2">The sequence shown here is derived from an EMBL/GenBank/DDBJ whole genome shotgun (WGS) entry which is preliminary data.</text>
</comment>
<keyword evidence="1" id="KW-0812">Transmembrane</keyword>
<dbReference type="RefSeq" id="WP_165242809.1">
    <property type="nucleotide sequence ID" value="NZ_JAAKZV010000221.1"/>
</dbReference>
<keyword evidence="3" id="KW-1185">Reference proteome</keyword>
<dbReference type="EMBL" id="JAAKZV010000221">
    <property type="protein sequence ID" value="NGN68657.1"/>
    <property type="molecule type" value="Genomic_DNA"/>
</dbReference>